<dbReference type="Proteomes" id="UP000437068">
    <property type="component" value="Unassembled WGS sequence"/>
</dbReference>
<keyword evidence="11" id="KW-1185">Reference proteome</keyword>
<proteinExistence type="predicted"/>
<evidence type="ECO:0000313" key="10">
    <source>
        <dbReference type="Proteomes" id="UP000429523"/>
    </source>
</evidence>
<name>A0A6A3LGF4_9STRA</name>
<evidence type="ECO:0000313" key="7">
    <source>
        <dbReference type="EMBL" id="KAE9221424.1"/>
    </source>
</evidence>
<gene>
    <name evidence="9" type="ORF">PF001_g7130</name>
    <name evidence="8" type="ORF">PF002_g9000</name>
    <name evidence="7" type="ORF">PF005_g7102</name>
    <name evidence="6" type="ORF">PF006_g7236</name>
    <name evidence="5" type="ORF">PF007_g7820</name>
    <name evidence="2" type="ORF">PF009_g8721</name>
    <name evidence="4" type="ORF">PF010_g7256</name>
    <name evidence="3" type="ORF">PF011_g6871</name>
</gene>
<evidence type="ECO:0000313" key="15">
    <source>
        <dbReference type="Proteomes" id="UP000441208"/>
    </source>
</evidence>
<evidence type="ECO:0000256" key="1">
    <source>
        <dbReference type="SAM" id="MobiDB-lite"/>
    </source>
</evidence>
<dbReference type="EMBL" id="QXFZ01000317">
    <property type="protein sequence ID" value="KAE9121396.1"/>
    <property type="molecule type" value="Genomic_DNA"/>
</dbReference>
<evidence type="ECO:0000313" key="12">
    <source>
        <dbReference type="Proteomes" id="UP000437068"/>
    </source>
</evidence>
<evidence type="ECO:0000313" key="17">
    <source>
        <dbReference type="Proteomes" id="UP000488956"/>
    </source>
</evidence>
<accession>A0A6A3LGF4</accession>
<dbReference type="EMBL" id="QXGD01000362">
    <property type="protein sequence ID" value="KAE9241938.1"/>
    <property type="molecule type" value="Genomic_DNA"/>
</dbReference>
<evidence type="ECO:0000313" key="16">
    <source>
        <dbReference type="Proteomes" id="UP000460718"/>
    </source>
</evidence>
<comment type="caution">
    <text evidence="3">The sequence shown here is derived from an EMBL/GenBank/DDBJ whole genome shotgun (WGS) entry which is preliminary data.</text>
</comment>
<evidence type="ECO:0000313" key="2">
    <source>
        <dbReference type="EMBL" id="KAE8941478.1"/>
    </source>
</evidence>
<dbReference type="EMBL" id="QXGF01000358">
    <property type="protein sequence ID" value="KAE8941478.1"/>
    <property type="molecule type" value="Genomic_DNA"/>
</dbReference>
<protein>
    <submittedName>
        <fullName evidence="3">Uncharacterized protein</fullName>
    </submittedName>
</protein>
<evidence type="ECO:0000313" key="11">
    <source>
        <dbReference type="Proteomes" id="UP000433483"/>
    </source>
</evidence>
<reference evidence="16 17" key="1">
    <citation type="submission" date="2018-09" db="EMBL/GenBank/DDBJ databases">
        <title>Genomic investigation of the strawberry pathogen Phytophthora fragariae indicates pathogenicity is determined by transcriptional variation in three key races.</title>
        <authorList>
            <person name="Adams T.M."/>
            <person name="Armitage A.D."/>
            <person name="Sobczyk M.K."/>
            <person name="Bates H.J."/>
            <person name="Dunwell J.M."/>
            <person name="Nellist C.F."/>
            <person name="Harrison R.J."/>
        </authorList>
    </citation>
    <scope>NUCLEOTIDE SEQUENCE [LARGE SCALE GENOMIC DNA]</scope>
    <source>
        <strain evidence="9 12">A4</strain>
        <strain evidence="8 13">BC-1</strain>
        <strain evidence="7 11">NOV-27</strain>
        <strain evidence="6 14">NOV-5</strain>
        <strain evidence="5 15">NOV-71</strain>
        <strain evidence="2 10">NOV-9</strain>
        <strain evidence="4 17">ONT-3</strain>
        <strain evidence="3 16">SCRP245</strain>
    </source>
</reference>
<dbReference type="Proteomes" id="UP000460718">
    <property type="component" value="Unassembled WGS sequence"/>
</dbReference>
<dbReference type="Proteomes" id="UP000441208">
    <property type="component" value="Unassembled WGS sequence"/>
</dbReference>
<dbReference type="Proteomes" id="UP000440367">
    <property type="component" value="Unassembled WGS sequence"/>
</dbReference>
<dbReference type="Proteomes" id="UP000488956">
    <property type="component" value="Unassembled WGS sequence"/>
</dbReference>
<dbReference type="Proteomes" id="UP000433483">
    <property type="component" value="Unassembled WGS sequence"/>
</dbReference>
<evidence type="ECO:0000313" key="13">
    <source>
        <dbReference type="Proteomes" id="UP000440367"/>
    </source>
</evidence>
<dbReference type="EMBL" id="QXGA01000306">
    <property type="protein sequence ID" value="KAE9148147.1"/>
    <property type="molecule type" value="Genomic_DNA"/>
</dbReference>
<feature type="region of interest" description="Disordered" evidence="1">
    <location>
        <begin position="1"/>
        <end position="21"/>
    </location>
</feature>
<dbReference type="EMBL" id="QXGB01000278">
    <property type="protein sequence ID" value="KAE9221424.1"/>
    <property type="molecule type" value="Genomic_DNA"/>
</dbReference>
<dbReference type="Proteomes" id="UP000440732">
    <property type="component" value="Unassembled WGS sequence"/>
</dbReference>
<dbReference type="EMBL" id="QXFW01000297">
    <property type="protein sequence ID" value="KAE9017027.1"/>
    <property type="molecule type" value="Genomic_DNA"/>
</dbReference>
<dbReference type="AlphaFoldDB" id="A0A6A3LGF4"/>
<evidence type="ECO:0000313" key="6">
    <source>
        <dbReference type="EMBL" id="KAE9148147.1"/>
    </source>
</evidence>
<evidence type="ECO:0000313" key="14">
    <source>
        <dbReference type="Proteomes" id="UP000440732"/>
    </source>
</evidence>
<dbReference type="Proteomes" id="UP000429523">
    <property type="component" value="Unassembled WGS sequence"/>
</dbReference>
<evidence type="ECO:0000313" key="9">
    <source>
        <dbReference type="EMBL" id="KAE9316819.1"/>
    </source>
</evidence>
<dbReference type="EMBL" id="QXFX01000307">
    <property type="protein sequence ID" value="KAE9121022.1"/>
    <property type="molecule type" value="Genomic_DNA"/>
</dbReference>
<feature type="compositionally biased region" description="Basic and acidic residues" evidence="1">
    <location>
        <begin position="41"/>
        <end position="55"/>
    </location>
</feature>
<organism evidence="3 16">
    <name type="scientific">Phytophthora fragariae</name>
    <dbReference type="NCBI Taxonomy" id="53985"/>
    <lineage>
        <taxon>Eukaryota</taxon>
        <taxon>Sar</taxon>
        <taxon>Stramenopiles</taxon>
        <taxon>Oomycota</taxon>
        <taxon>Peronosporomycetes</taxon>
        <taxon>Peronosporales</taxon>
        <taxon>Peronosporaceae</taxon>
        <taxon>Phytophthora</taxon>
    </lineage>
</organism>
<feature type="region of interest" description="Disordered" evidence="1">
    <location>
        <begin position="36"/>
        <end position="55"/>
    </location>
</feature>
<evidence type="ECO:0000313" key="8">
    <source>
        <dbReference type="EMBL" id="KAE9241938.1"/>
    </source>
</evidence>
<evidence type="ECO:0000313" key="4">
    <source>
        <dbReference type="EMBL" id="KAE9121022.1"/>
    </source>
</evidence>
<sequence length="103" mass="11043">MEGRSLPAEPADLADAEQHGRTMVNIRHPLIAVAPRSRGRLSHEHSGFGGERPRRDVKRDLRALCSSARVASTRGRGIGVSVQSSSQCYKGSCTGSTDQTVNS</sequence>
<evidence type="ECO:0000313" key="3">
    <source>
        <dbReference type="EMBL" id="KAE9017027.1"/>
    </source>
</evidence>
<dbReference type="EMBL" id="QXGE01000298">
    <property type="protein sequence ID" value="KAE9316819.1"/>
    <property type="molecule type" value="Genomic_DNA"/>
</dbReference>
<evidence type="ECO:0000313" key="5">
    <source>
        <dbReference type="EMBL" id="KAE9121396.1"/>
    </source>
</evidence>